<dbReference type="EMBL" id="MLIS01000001">
    <property type="protein sequence ID" value="OHU78847.1"/>
    <property type="molecule type" value="Genomic_DNA"/>
</dbReference>
<proteinExistence type="predicted"/>
<gene>
    <name evidence="2" type="ORF">BKG84_11020</name>
</gene>
<keyword evidence="1" id="KW-0812">Transmembrane</keyword>
<comment type="caution">
    <text evidence="2">The sequence shown here is derived from an EMBL/GenBank/DDBJ whole genome shotgun (WGS) entry which is preliminary data.</text>
</comment>
<sequence length="113" mass="11888">MERDMRCAIVGSVAAIGFCPIAAALTAVVYRFPAFMVGYVSGLSAVWPAMFSAIFYLVFGGFAVMGGLGAAAGIAVERLRRERAIMYTIGASFVIALLGALSLALLEYVVGPW</sequence>
<keyword evidence="3" id="KW-1185">Reference proteome</keyword>
<feature type="transmembrane region" description="Helical" evidence="1">
    <location>
        <begin position="7"/>
        <end position="30"/>
    </location>
</feature>
<dbReference type="AlphaFoldDB" id="A0A1S1M7X6"/>
<dbReference type="Proteomes" id="UP000179441">
    <property type="component" value="Unassembled WGS sequence"/>
</dbReference>
<feature type="transmembrane region" description="Helical" evidence="1">
    <location>
        <begin position="50"/>
        <end position="72"/>
    </location>
</feature>
<name>A0A1S1M7X6_MYCCH</name>
<organism evidence="2 3">
    <name type="scientific">Mycobacteroides chelonae</name>
    <name type="common">Mycobacterium chelonae</name>
    <dbReference type="NCBI Taxonomy" id="1774"/>
    <lineage>
        <taxon>Bacteria</taxon>
        <taxon>Bacillati</taxon>
        <taxon>Actinomycetota</taxon>
        <taxon>Actinomycetes</taxon>
        <taxon>Mycobacteriales</taxon>
        <taxon>Mycobacteriaceae</taxon>
        <taxon>Mycobacteroides</taxon>
    </lineage>
</organism>
<evidence type="ECO:0000313" key="3">
    <source>
        <dbReference type="Proteomes" id="UP000179441"/>
    </source>
</evidence>
<evidence type="ECO:0000313" key="2">
    <source>
        <dbReference type="EMBL" id="OHU78847.1"/>
    </source>
</evidence>
<accession>A0A1S1M7X6</accession>
<feature type="transmembrane region" description="Helical" evidence="1">
    <location>
        <begin position="84"/>
        <end position="106"/>
    </location>
</feature>
<reference evidence="2 3" key="1">
    <citation type="submission" date="2016-10" db="EMBL/GenBank/DDBJ databases">
        <title>Evaluation of Human, Veterinary and Environmental Mycobacterium chelonae Isolates by Core Genome Phylogenomic Analysis, Targeted Gene Comparison, and Anti-microbial Susceptibility Patterns: A Tale of Mistaken Identities.</title>
        <authorList>
            <person name="Fogelson S.B."/>
            <person name="Camus A.C."/>
            <person name="Lorenz W."/>
            <person name="Vasireddy R."/>
            <person name="Vasireddy S."/>
            <person name="Smith T."/>
            <person name="Brown-Elliott B.A."/>
            <person name="Wallace R.J.Jr."/>
            <person name="Hasan N.A."/>
            <person name="Reischl U."/>
            <person name="Sanchez S."/>
        </authorList>
    </citation>
    <scope>NUCLEOTIDE SEQUENCE [LARGE SCALE GENOMIC DNA]</scope>
    <source>
        <strain evidence="2 3">15518</strain>
    </source>
</reference>
<keyword evidence="1" id="KW-0472">Membrane</keyword>
<protein>
    <submittedName>
        <fullName evidence="2">Uncharacterized protein</fullName>
    </submittedName>
</protein>
<keyword evidence="1" id="KW-1133">Transmembrane helix</keyword>
<evidence type="ECO:0000256" key="1">
    <source>
        <dbReference type="SAM" id="Phobius"/>
    </source>
</evidence>